<dbReference type="InterPro" id="IPR001898">
    <property type="entry name" value="SLC13A/DASS"/>
</dbReference>
<evidence type="ECO:0000313" key="8">
    <source>
        <dbReference type="EMBL" id="RXJ54130.1"/>
    </source>
</evidence>
<dbReference type="AlphaFoldDB" id="A0A4Q0XPY8"/>
<keyword evidence="4 6" id="KW-1133">Transmembrane helix</keyword>
<comment type="subcellular location">
    <subcellularLocation>
        <location evidence="1">Membrane</location>
        <topology evidence="1">Multi-pass membrane protein</topology>
    </subcellularLocation>
</comment>
<dbReference type="PANTHER" id="PTHR10283">
    <property type="entry name" value="SOLUTE CARRIER FAMILY 13 MEMBER"/>
    <property type="match status" value="1"/>
</dbReference>
<accession>A0A4Q0XPY8</accession>
<evidence type="ECO:0000256" key="6">
    <source>
        <dbReference type="SAM" id="Phobius"/>
    </source>
</evidence>
<dbReference type="PANTHER" id="PTHR10283:SF82">
    <property type="entry name" value="SOLUTE CARRIER FAMILY 13 MEMBER 2"/>
    <property type="match status" value="1"/>
</dbReference>
<keyword evidence="9" id="KW-1185">Reference proteome</keyword>
<dbReference type="GO" id="GO:0005886">
    <property type="term" value="C:plasma membrane"/>
    <property type="evidence" value="ECO:0007669"/>
    <property type="project" value="TreeGrafter"/>
</dbReference>
<dbReference type="CDD" id="cd01115">
    <property type="entry name" value="SLC13_permease"/>
    <property type="match status" value="1"/>
</dbReference>
<sequence>MKKILIAIISSLVMFAVAHLAFNTQHATLMALIVFLVVLWTNEGLPLGVVSLLPIVLFPSFDILSTNATAINYSKSTIFLFLGGFMIAIATQKTNLHKYISNKLLTIFPSTPRGILFSLAITSAFLSSLISNSTTALLLIPIAMYLSDDLKFKVRLILVIAYGASIGGIVTPIGTPPNLILLGFMEQHGMQAIPFIKWILLTTPLAIAMLIMIPFVLSIGLTDVKLDNELEDRGVLDPEKKRLLYILGSLVVLLLVNSKIEPYYSGLGLNEKGILLSYGLLMFAPKIGFLSWDDTKKIPYEIIFLFGAGFSIAAAFSATGLAEEIANHLLSLSNLPAIVLILIVASLITFTTEITSNTALISIALPIIYSLSQTTQIDGTLIIFVATICASYAFMLPIATPPNAIAMSSGAVKVKDMAKYGFVFNILGILSITAVALLYWQYYL</sequence>
<dbReference type="Pfam" id="PF03600">
    <property type="entry name" value="CitMHS"/>
    <property type="match status" value="1"/>
</dbReference>
<feature type="transmembrane region" description="Helical" evidence="6">
    <location>
        <begin position="78"/>
        <end position="95"/>
    </location>
</feature>
<dbReference type="Proteomes" id="UP000290657">
    <property type="component" value="Unassembled WGS sequence"/>
</dbReference>
<keyword evidence="5 6" id="KW-0472">Membrane</keyword>
<feature type="transmembrane region" description="Helical" evidence="6">
    <location>
        <begin position="156"/>
        <end position="175"/>
    </location>
</feature>
<feature type="transmembrane region" description="Helical" evidence="6">
    <location>
        <begin position="420"/>
        <end position="440"/>
    </location>
</feature>
<name>A0A4Q0XPY8_9BACT</name>
<gene>
    <name evidence="8" type="ORF">CRV04_12165</name>
</gene>
<dbReference type="GO" id="GO:0008514">
    <property type="term" value="F:organic anion transmembrane transporter activity"/>
    <property type="evidence" value="ECO:0007669"/>
    <property type="project" value="UniProtKB-ARBA"/>
</dbReference>
<feature type="transmembrane region" description="Helical" evidence="6">
    <location>
        <begin position="243"/>
        <end position="260"/>
    </location>
</feature>
<protein>
    <submittedName>
        <fullName evidence="8">Anion transporter</fullName>
    </submittedName>
</protein>
<organism evidence="8 9">
    <name type="scientific">Candidatus Marinarcus aquaticus</name>
    <dbReference type="NCBI Taxonomy" id="2044504"/>
    <lineage>
        <taxon>Bacteria</taxon>
        <taxon>Pseudomonadati</taxon>
        <taxon>Campylobacterota</taxon>
        <taxon>Epsilonproteobacteria</taxon>
        <taxon>Campylobacterales</taxon>
        <taxon>Arcobacteraceae</taxon>
        <taxon>Candidatus Marinarcus</taxon>
    </lineage>
</organism>
<evidence type="ECO:0000256" key="3">
    <source>
        <dbReference type="ARBA" id="ARBA00022692"/>
    </source>
</evidence>
<keyword evidence="2" id="KW-0813">Transport</keyword>
<dbReference type="NCBIfam" id="TIGR00785">
    <property type="entry name" value="dass"/>
    <property type="match status" value="1"/>
</dbReference>
<feature type="transmembrane region" description="Helical" evidence="6">
    <location>
        <begin position="272"/>
        <end position="290"/>
    </location>
</feature>
<reference evidence="8 9" key="1">
    <citation type="submission" date="2017-10" db="EMBL/GenBank/DDBJ databases">
        <title>Genomics of the genus Arcobacter.</title>
        <authorList>
            <person name="Perez-Cataluna A."/>
            <person name="Figueras M.J."/>
        </authorList>
    </citation>
    <scope>NUCLEOTIDE SEQUENCE [LARGE SCALE GENOMIC DNA]</scope>
    <source>
        <strain evidence="8 9">CECT 8987</strain>
    </source>
</reference>
<feature type="transmembrane region" description="Helical" evidence="6">
    <location>
        <begin position="195"/>
        <end position="222"/>
    </location>
</feature>
<keyword evidence="3 6" id="KW-0812">Transmembrane</keyword>
<dbReference type="RefSeq" id="WP_128997134.1">
    <property type="nucleotide sequence ID" value="NZ_PDKN01000011.1"/>
</dbReference>
<feature type="transmembrane region" description="Helical" evidence="6">
    <location>
        <begin position="30"/>
        <end position="57"/>
    </location>
</feature>
<evidence type="ECO:0000256" key="5">
    <source>
        <dbReference type="ARBA" id="ARBA00023136"/>
    </source>
</evidence>
<dbReference type="EMBL" id="PDKN01000011">
    <property type="protein sequence ID" value="RXJ54130.1"/>
    <property type="molecule type" value="Genomic_DNA"/>
</dbReference>
<evidence type="ECO:0000256" key="4">
    <source>
        <dbReference type="ARBA" id="ARBA00022989"/>
    </source>
</evidence>
<feature type="transmembrane region" description="Helical" evidence="6">
    <location>
        <begin position="115"/>
        <end position="144"/>
    </location>
</feature>
<dbReference type="InterPro" id="IPR004680">
    <property type="entry name" value="Cit_transptr-like_dom"/>
</dbReference>
<dbReference type="GO" id="GO:1905039">
    <property type="term" value="P:carboxylic acid transmembrane transport"/>
    <property type="evidence" value="ECO:0007669"/>
    <property type="project" value="UniProtKB-ARBA"/>
</dbReference>
<evidence type="ECO:0000256" key="1">
    <source>
        <dbReference type="ARBA" id="ARBA00004141"/>
    </source>
</evidence>
<feature type="transmembrane region" description="Helical" evidence="6">
    <location>
        <begin position="302"/>
        <end position="322"/>
    </location>
</feature>
<proteinExistence type="predicted"/>
<evidence type="ECO:0000256" key="2">
    <source>
        <dbReference type="ARBA" id="ARBA00022448"/>
    </source>
</evidence>
<evidence type="ECO:0000313" key="9">
    <source>
        <dbReference type="Proteomes" id="UP000290657"/>
    </source>
</evidence>
<dbReference type="OrthoDB" id="9766267at2"/>
<feature type="transmembrane region" description="Helical" evidence="6">
    <location>
        <begin position="337"/>
        <end position="369"/>
    </location>
</feature>
<comment type="caution">
    <text evidence="8">The sequence shown here is derived from an EMBL/GenBank/DDBJ whole genome shotgun (WGS) entry which is preliminary data.</text>
</comment>
<feature type="transmembrane region" description="Helical" evidence="6">
    <location>
        <begin position="381"/>
        <end position="400"/>
    </location>
</feature>
<evidence type="ECO:0000259" key="7">
    <source>
        <dbReference type="Pfam" id="PF03600"/>
    </source>
</evidence>
<feature type="domain" description="Citrate transporter-like" evidence="7">
    <location>
        <begin position="38"/>
        <end position="388"/>
    </location>
</feature>